<protein>
    <submittedName>
        <fullName evidence="5">MarR family transcriptional regulator</fullName>
    </submittedName>
</protein>
<evidence type="ECO:0000259" key="4">
    <source>
        <dbReference type="PROSITE" id="PS50995"/>
    </source>
</evidence>
<keyword evidence="6" id="KW-1185">Reference proteome</keyword>
<dbReference type="AlphaFoldDB" id="A0A9Y2MV34"/>
<dbReference type="PROSITE" id="PS01117">
    <property type="entry name" value="HTH_MARR_1"/>
    <property type="match status" value="1"/>
</dbReference>
<dbReference type="Gene3D" id="1.10.10.10">
    <property type="entry name" value="Winged helix-like DNA-binding domain superfamily/Winged helix DNA-binding domain"/>
    <property type="match status" value="1"/>
</dbReference>
<dbReference type="SMART" id="SM00347">
    <property type="entry name" value="HTH_MARR"/>
    <property type="match status" value="1"/>
</dbReference>
<dbReference type="InterPro" id="IPR036388">
    <property type="entry name" value="WH-like_DNA-bd_sf"/>
</dbReference>
<evidence type="ECO:0000256" key="1">
    <source>
        <dbReference type="ARBA" id="ARBA00023015"/>
    </source>
</evidence>
<dbReference type="PRINTS" id="PR00598">
    <property type="entry name" value="HTHMARR"/>
</dbReference>
<accession>A0A9Y2MV34</accession>
<dbReference type="PANTHER" id="PTHR39515:SF2">
    <property type="entry name" value="HTH-TYPE TRANSCRIPTIONAL REGULATOR RV0880"/>
    <property type="match status" value="1"/>
</dbReference>
<dbReference type="EMBL" id="CP127294">
    <property type="protein sequence ID" value="WIX82480.1"/>
    <property type="molecule type" value="Genomic_DNA"/>
</dbReference>
<dbReference type="KEGG" id="acab:QRX50_17785"/>
<dbReference type="GO" id="GO:0003700">
    <property type="term" value="F:DNA-binding transcription factor activity"/>
    <property type="evidence" value="ECO:0007669"/>
    <property type="project" value="InterPro"/>
</dbReference>
<evidence type="ECO:0000313" key="5">
    <source>
        <dbReference type="EMBL" id="WIX82480.1"/>
    </source>
</evidence>
<dbReference type="InterPro" id="IPR052526">
    <property type="entry name" value="HTH-type_Bedaq_tolerance"/>
</dbReference>
<dbReference type="Proteomes" id="UP001236014">
    <property type="component" value="Chromosome"/>
</dbReference>
<evidence type="ECO:0000313" key="6">
    <source>
        <dbReference type="Proteomes" id="UP001236014"/>
    </source>
</evidence>
<sequence length="158" mass="17448">MVGESPDVDADEAFQFVLSLYRLLRELHRAAPPDNLPRTQLLVLAKLARSGPLRIGTLAEEVGCSQPTATKVVHAMEEAGFVARAADAGDKRVSYVHLTQQGRRRLGAVVRDESRVLVERFGDLEQDEVELLLKAGAVLRRMTDGAETDIRQIPHDPQ</sequence>
<dbReference type="Pfam" id="PF01047">
    <property type="entry name" value="MarR"/>
    <property type="match status" value="1"/>
</dbReference>
<dbReference type="SUPFAM" id="SSF46785">
    <property type="entry name" value="Winged helix' DNA-binding domain"/>
    <property type="match status" value="1"/>
</dbReference>
<name>A0A9Y2MV34_9PSEU</name>
<dbReference type="InterPro" id="IPR023187">
    <property type="entry name" value="Tscrpt_reg_MarR-type_CS"/>
</dbReference>
<keyword evidence="1" id="KW-0805">Transcription regulation</keyword>
<dbReference type="InterPro" id="IPR036390">
    <property type="entry name" value="WH_DNA-bd_sf"/>
</dbReference>
<organism evidence="5 6">
    <name type="scientific">Amycolatopsis carbonis</name>
    <dbReference type="NCBI Taxonomy" id="715471"/>
    <lineage>
        <taxon>Bacteria</taxon>
        <taxon>Bacillati</taxon>
        <taxon>Actinomycetota</taxon>
        <taxon>Actinomycetes</taxon>
        <taxon>Pseudonocardiales</taxon>
        <taxon>Pseudonocardiaceae</taxon>
        <taxon>Amycolatopsis</taxon>
    </lineage>
</organism>
<dbReference type="RefSeq" id="WP_285973048.1">
    <property type="nucleotide sequence ID" value="NZ_CP127294.1"/>
</dbReference>
<dbReference type="InterPro" id="IPR000835">
    <property type="entry name" value="HTH_MarR-typ"/>
</dbReference>
<gene>
    <name evidence="5" type="ORF">QRX50_17785</name>
</gene>
<dbReference type="PANTHER" id="PTHR39515">
    <property type="entry name" value="CONSERVED PROTEIN"/>
    <property type="match status" value="1"/>
</dbReference>
<proteinExistence type="predicted"/>
<dbReference type="PROSITE" id="PS50995">
    <property type="entry name" value="HTH_MARR_2"/>
    <property type="match status" value="1"/>
</dbReference>
<keyword evidence="3" id="KW-0804">Transcription</keyword>
<evidence type="ECO:0000256" key="2">
    <source>
        <dbReference type="ARBA" id="ARBA00023125"/>
    </source>
</evidence>
<evidence type="ECO:0000256" key="3">
    <source>
        <dbReference type="ARBA" id="ARBA00023163"/>
    </source>
</evidence>
<dbReference type="GO" id="GO:0003677">
    <property type="term" value="F:DNA binding"/>
    <property type="evidence" value="ECO:0007669"/>
    <property type="project" value="UniProtKB-KW"/>
</dbReference>
<keyword evidence="2" id="KW-0238">DNA-binding</keyword>
<feature type="domain" description="HTH marR-type" evidence="4">
    <location>
        <begin position="10"/>
        <end position="141"/>
    </location>
</feature>
<reference evidence="5 6" key="1">
    <citation type="submission" date="2023-06" db="EMBL/GenBank/DDBJ databases">
        <authorList>
            <person name="Oyuntsetseg B."/>
            <person name="Kim S.B."/>
        </authorList>
    </citation>
    <scope>NUCLEOTIDE SEQUENCE [LARGE SCALE GENOMIC DNA]</scope>
    <source>
        <strain evidence="5 6">2-15</strain>
    </source>
</reference>